<reference evidence="18 19" key="1">
    <citation type="submission" date="2019-09" db="EMBL/GenBank/DDBJ databases">
        <title>Bird 10,000 Genomes (B10K) Project - Family phase.</title>
        <authorList>
            <person name="Zhang G."/>
        </authorList>
    </citation>
    <scope>NUCLEOTIDE SEQUENCE [LARGE SCALE GENOMIC DNA]</scope>
    <source>
        <strain evidence="18">B10K-DU-001-78</strain>
        <tissue evidence="18">Muscle</tissue>
    </source>
</reference>
<keyword evidence="7 15" id="KW-1133">Transmembrane helix</keyword>
<evidence type="ECO:0000256" key="7">
    <source>
        <dbReference type="ARBA" id="ARBA00022989"/>
    </source>
</evidence>
<keyword evidence="12" id="KW-0325">Glycoprotein</keyword>
<dbReference type="InterPro" id="IPR036179">
    <property type="entry name" value="Ig-like_dom_sf"/>
</dbReference>
<protein>
    <submittedName>
        <fullName evidence="18">IL1R1 protein</fullName>
    </submittedName>
</protein>
<evidence type="ECO:0000256" key="1">
    <source>
        <dbReference type="ARBA" id="ARBA00004479"/>
    </source>
</evidence>
<keyword evidence="5" id="KW-0677">Repeat</keyword>
<keyword evidence="9 15" id="KW-0472">Membrane</keyword>
<evidence type="ECO:0000256" key="6">
    <source>
        <dbReference type="ARBA" id="ARBA00022801"/>
    </source>
</evidence>
<dbReference type="PANTHER" id="PTHR11890:SF26">
    <property type="entry name" value="INTERLEUKIN-1 RECEPTOR TYPE 1"/>
    <property type="match status" value="1"/>
</dbReference>
<comment type="subcellular location">
    <subcellularLocation>
        <location evidence="1">Membrane</location>
        <topology evidence="1">Single-pass type I membrane protein</topology>
    </subcellularLocation>
</comment>
<dbReference type="Pfam" id="PF13895">
    <property type="entry name" value="Ig_2"/>
    <property type="match status" value="2"/>
</dbReference>
<dbReference type="Pfam" id="PF01582">
    <property type="entry name" value="TIR"/>
    <property type="match status" value="1"/>
</dbReference>
<dbReference type="PANTHER" id="PTHR11890">
    <property type="entry name" value="INTERLEUKIN-1 RECEPTOR FAMILY MEMBER"/>
    <property type="match status" value="1"/>
</dbReference>
<dbReference type="GO" id="GO:0050727">
    <property type="term" value="P:regulation of inflammatory response"/>
    <property type="evidence" value="ECO:0007669"/>
    <property type="project" value="TreeGrafter"/>
</dbReference>
<evidence type="ECO:0000259" key="17">
    <source>
        <dbReference type="PROSITE" id="PS50835"/>
    </source>
</evidence>
<dbReference type="GO" id="GO:0006954">
    <property type="term" value="P:inflammatory response"/>
    <property type="evidence" value="ECO:0007669"/>
    <property type="project" value="UniProtKB-KW"/>
</dbReference>
<dbReference type="InterPro" id="IPR035897">
    <property type="entry name" value="Toll_tir_struct_dom_sf"/>
</dbReference>
<dbReference type="PROSITE" id="PS50104">
    <property type="entry name" value="TIR"/>
    <property type="match status" value="1"/>
</dbReference>
<proteinExistence type="inferred from homology"/>
<keyword evidence="10" id="KW-1015">Disulfide bond</keyword>
<evidence type="ECO:0000256" key="9">
    <source>
        <dbReference type="ARBA" id="ARBA00023136"/>
    </source>
</evidence>
<dbReference type="PRINTS" id="PR01536">
    <property type="entry name" value="INTRLKN1R12F"/>
</dbReference>
<dbReference type="Proteomes" id="UP000557230">
    <property type="component" value="Unassembled WGS sequence"/>
</dbReference>
<dbReference type="AlphaFoldDB" id="A0A7L1GSQ0"/>
<evidence type="ECO:0000256" key="13">
    <source>
        <dbReference type="ARBA" id="ARBA00023198"/>
    </source>
</evidence>
<dbReference type="GO" id="GO:0016787">
    <property type="term" value="F:hydrolase activity"/>
    <property type="evidence" value="ECO:0007669"/>
    <property type="project" value="UniProtKB-KW"/>
</dbReference>
<name>A0A7L1GSQ0_9PICI</name>
<comment type="similarity">
    <text evidence="2">Belongs to the interleukin-1 receptor family.</text>
</comment>
<keyword evidence="8" id="KW-0520">NAD</keyword>
<evidence type="ECO:0000256" key="3">
    <source>
        <dbReference type="ARBA" id="ARBA00022692"/>
    </source>
</evidence>
<dbReference type="InterPro" id="IPR013783">
    <property type="entry name" value="Ig-like_fold"/>
</dbReference>
<dbReference type="SUPFAM" id="SSF52200">
    <property type="entry name" value="Toll/Interleukin receptor TIR domain"/>
    <property type="match status" value="1"/>
</dbReference>
<feature type="transmembrane region" description="Helical" evidence="15">
    <location>
        <begin position="316"/>
        <end position="338"/>
    </location>
</feature>
<dbReference type="SUPFAM" id="SSF48726">
    <property type="entry name" value="Immunoglobulin"/>
    <property type="match status" value="3"/>
</dbReference>
<dbReference type="PRINTS" id="PR01537">
    <property type="entry name" value="INTRLKN1R1F"/>
</dbReference>
<accession>A0A7L1GSQ0</accession>
<evidence type="ECO:0000256" key="11">
    <source>
        <dbReference type="ARBA" id="ARBA00023170"/>
    </source>
</evidence>
<feature type="domain" description="Ig-like" evidence="17">
    <location>
        <begin position="122"/>
        <end position="198"/>
    </location>
</feature>
<feature type="non-terminal residue" evidence="18">
    <location>
        <position position="551"/>
    </location>
</feature>
<evidence type="ECO:0000256" key="5">
    <source>
        <dbReference type="ARBA" id="ARBA00022737"/>
    </source>
</evidence>
<dbReference type="FunFam" id="2.60.40.10:FF:001302">
    <property type="entry name" value="Interleukin 1 receptor like 2"/>
    <property type="match status" value="1"/>
</dbReference>
<evidence type="ECO:0000256" key="15">
    <source>
        <dbReference type="SAM" id="Phobius"/>
    </source>
</evidence>
<keyword evidence="3 15" id="KW-0812">Transmembrane</keyword>
<sequence>VFRLEKCEAYDVMLRQSLVPDGQPLAIRCSVEKNLKNGDYNITWYKVGNQTAVPRDKLSRIHQQKNLIWFLPAMLEDSGDYECVIRNLTTFRKMCTKVTVFERTDGLCLNEKFAVEEVIFTSSSAKVVCPHLDYFRNEKHIQPVQWYKECQLLEGKRFAFSNSDLIIFNVTVHDRGNYTCETTYTYNGKQYNISRDVALTVEVTPPKKPPEISYPRNNSIEVELGSQVTVDCNTTGADGYDVHSREGCGFMALFVAFLDREESSYDGRPMYSVKLIISEVNSEDFEQPFVCQASNAFGQVASYIILKHRVPDIQRWLTGGLVSLLMLTFITLIIYKIFKIDLVLWYRDSVCAFASEEGILIQTFVFVLDGRVYDAYVLYTKSSGDRSFCRLETFVHRILPDVLEQQCGYNLFILGRNDLPGEAAVNVADETLKKSRRLMIILGSETSCCLLEDTSEQQLAMYNALICDGLQVILIEMDEIQDYTSLPESIRYIKQKHGALQWKGDFSEKSCSANTRFWKNVRYRMPSRKKISFSEVYLLPLTLNNSVAKGS</sequence>
<evidence type="ECO:0000256" key="12">
    <source>
        <dbReference type="ARBA" id="ARBA00023180"/>
    </source>
</evidence>
<dbReference type="InterPro" id="IPR003599">
    <property type="entry name" value="Ig_sub"/>
</dbReference>
<dbReference type="SMART" id="SM00408">
    <property type="entry name" value="IGc2"/>
    <property type="match status" value="2"/>
</dbReference>
<keyword evidence="13" id="KW-0395">Inflammatory response</keyword>
<evidence type="ECO:0000259" key="16">
    <source>
        <dbReference type="PROSITE" id="PS50104"/>
    </source>
</evidence>
<keyword evidence="6" id="KW-0378">Hydrolase</keyword>
<evidence type="ECO:0000256" key="10">
    <source>
        <dbReference type="ARBA" id="ARBA00023157"/>
    </source>
</evidence>
<evidence type="ECO:0000256" key="4">
    <source>
        <dbReference type="ARBA" id="ARBA00022729"/>
    </source>
</evidence>
<feature type="domain" description="Ig-like" evidence="17">
    <location>
        <begin position="8"/>
        <end position="99"/>
    </location>
</feature>
<evidence type="ECO:0000313" key="19">
    <source>
        <dbReference type="Proteomes" id="UP000557230"/>
    </source>
</evidence>
<keyword evidence="11" id="KW-0675">Receptor</keyword>
<dbReference type="GO" id="GO:0004909">
    <property type="term" value="F:interleukin-1, type I, activating receptor activity"/>
    <property type="evidence" value="ECO:0007669"/>
    <property type="project" value="InterPro"/>
</dbReference>
<keyword evidence="14" id="KW-0393">Immunoglobulin domain</keyword>
<dbReference type="OrthoDB" id="6132459at2759"/>
<dbReference type="InterPro" id="IPR004076">
    <property type="entry name" value="IL-1_rcpt_I-typ"/>
</dbReference>
<dbReference type="InterPro" id="IPR007110">
    <property type="entry name" value="Ig-like_dom"/>
</dbReference>
<dbReference type="Gene3D" id="2.60.40.10">
    <property type="entry name" value="Immunoglobulins"/>
    <property type="match status" value="3"/>
</dbReference>
<dbReference type="EMBL" id="VXBD01011584">
    <property type="protein sequence ID" value="NXN16331.1"/>
    <property type="molecule type" value="Genomic_DNA"/>
</dbReference>
<dbReference type="FunFam" id="3.40.50.10140:FF:000002">
    <property type="entry name" value="Interleukin 1 receptor accessory protein"/>
    <property type="match status" value="1"/>
</dbReference>
<evidence type="ECO:0000313" key="18">
    <source>
        <dbReference type="EMBL" id="NXN16331.1"/>
    </source>
</evidence>
<evidence type="ECO:0000256" key="8">
    <source>
        <dbReference type="ARBA" id="ARBA00023027"/>
    </source>
</evidence>
<feature type="domain" description="TIR" evidence="16">
    <location>
        <begin position="371"/>
        <end position="525"/>
    </location>
</feature>
<keyword evidence="4" id="KW-0732">Signal</keyword>
<dbReference type="FunFam" id="2.60.40.10:FF:000188">
    <property type="entry name" value="Interleukin-1 receptor accessory protein-like 1"/>
    <property type="match status" value="1"/>
</dbReference>
<dbReference type="GO" id="GO:0016020">
    <property type="term" value="C:membrane"/>
    <property type="evidence" value="ECO:0007669"/>
    <property type="project" value="UniProtKB-SubCell"/>
</dbReference>
<dbReference type="PRINTS" id="PR01538">
    <property type="entry name" value="INTRLEUKN1R1"/>
</dbReference>
<dbReference type="InterPro" id="IPR004074">
    <property type="entry name" value="IL-1_rcpt_I/II-typ"/>
</dbReference>
<comment type="caution">
    <text evidence="18">The sequence shown here is derived from an EMBL/GenBank/DDBJ whole genome shotgun (WGS) entry which is preliminary data.</text>
</comment>
<dbReference type="InterPro" id="IPR000157">
    <property type="entry name" value="TIR_dom"/>
</dbReference>
<dbReference type="Gene3D" id="3.40.50.10140">
    <property type="entry name" value="Toll/interleukin-1 receptor homology (TIR) domain"/>
    <property type="match status" value="1"/>
</dbReference>
<dbReference type="PROSITE" id="PS50835">
    <property type="entry name" value="IG_LIKE"/>
    <property type="match status" value="2"/>
</dbReference>
<evidence type="ECO:0000256" key="14">
    <source>
        <dbReference type="ARBA" id="ARBA00023319"/>
    </source>
</evidence>
<dbReference type="SMART" id="SM00255">
    <property type="entry name" value="TIR"/>
    <property type="match status" value="1"/>
</dbReference>
<dbReference type="InterPro" id="IPR003598">
    <property type="entry name" value="Ig_sub2"/>
</dbReference>
<dbReference type="SMART" id="SM00409">
    <property type="entry name" value="IG"/>
    <property type="match status" value="3"/>
</dbReference>
<organism evidence="18 19">
    <name type="scientific">Indicator maculatus</name>
    <name type="common">spotted honeyguide</name>
    <dbReference type="NCBI Taxonomy" id="545262"/>
    <lineage>
        <taxon>Eukaryota</taxon>
        <taxon>Metazoa</taxon>
        <taxon>Chordata</taxon>
        <taxon>Craniata</taxon>
        <taxon>Vertebrata</taxon>
        <taxon>Euteleostomi</taxon>
        <taxon>Archelosauria</taxon>
        <taxon>Archosauria</taxon>
        <taxon>Dinosauria</taxon>
        <taxon>Saurischia</taxon>
        <taxon>Theropoda</taxon>
        <taxon>Coelurosauria</taxon>
        <taxon>Aves</taxon>
        <taxon>Neognathae</taxon>
        <taxon>Neoaves</taxon>
        <taxon>Telluraves</taxon>
        <taxon>Coraciimorphae</taxon>
        <taxon>Piciformes</taxon>
        <taxon>Indicatoridae</taxon>
        <taxon>Indicator</taxon>
    </lineage>
</organism>
<gene>
    <name evidence="18" type="primary">Il1r1_1</name>
    <name evidence="18" type="ORF">INDMAC_R07985</name>
</gene>
<dbReference type="InterPro" id="IPR015621">
    <property type="entry name" value="IL-1_rcpt_fam"/>
</dbReference>
<feature type="non-terminal residue" evidence="18">
    <location>
        <position position="1"/>
    </location>
</feature>
<keyword evidence="19" id="KW-1185">Reference proteome</keyword>
<evidence type="ECO:0000256" key="2">
    <source>
        <dbReference type="ARBA" id="ARBA00009752"/>
    </source>
</evidence>